<gene>
    <name evidence="2" type="ORF">EZ315_08680</name>
</gene>
<accession>A0A4Z0VBP2</accession>
<dbReference type="RefSeq" id="WP_135471707.1">
    <property type="nucleotide sequence ID" value="NZ_SJSA01000001.1"/>
</dbReference>
<evidence type="ECO:0000256" key="1">
    <source>
        <dbReference type="SAM" id="Phobius"/>
    </source>
</evidence>
<keyword evidence="1" id="KW-1133">Transmembrane helix</keyword>
<keyword evidence="1" id="KW-0472">Membrane</keyword>
<keyword evidence="3" id="KW-1185">Reference proteome</keyword>
<reference evidence="2 3" key="1">
    <citation type="submission" date="2019-02" db="EMBL/GenBank/DDBJ databases">
        <title>Isolation and identification of novel species under the genus Muribaculum.</title>
        <authorList>
            <person name="Miyake S."/>
            <person name="Ding Y."/>
            <person name="Low A."/>
            <person name="Soh M."/>
            <person name="Seedorf H."/>
        </authorList>
    </citation>
    <scope>NUCLEOTIDE SEQUENCE [LARGE SCALE GENOMIC DNA]</scope>
    <source>
        <strain evidence="2 3">TLL-A3</strain>
    </source>
</reference>
<sequence length="447" mass="50602">MIIGTLATVKDEGKNAYILLTTLFFATICIFPLKELYSPLIASRIWQITFSIEFLCSLIAILLNKDSKYHAIIVALISGVLIICPFYNVLVFSETETPLSVGAESIFIRVDYLVSIITIIVSCIFVICTFVIMKRTKRSASDYKLAQLLQETISLHSRSDSFRYPMEKLWSYEANAKFKQLELLIQHYINEIQTLSKKPPLPNNIYSLSMDELRPMIYNMSADISRLNDLVSKQNSSIEFPSDFSIITELNHSLATPLSQIEANCELLKSKVKGLSLHQLNKIIQYVNFCRCTILAYKELLSSTLTGEAGSYITNLNESFDMYCAKYEKRNLKLNIKNDKDIKISGNVLFSIISPLLENAVCASPDNTEVRLDIKSVEAETKITIENESIQTPKVSDLQTSGFSSKENHYGTGLETVRHFLNLLKGRNLQVDVINNIVKFVLYIPCK</sequence>
<name>A0A4Z0VBP2_9BACT</name>
<dbReference type="SUPFAM" id="SSF55874">
    <property type="entry name" value="ATPase domain of HSP90 chaperone/DNA topoisomerase II/histidine kinase"/>
    <property type="match status" value="1"/>
</dbReference>
<feature type="transmembrane region" description="Helical" evidence="1">
    <location>
        <begin position="16"/>
        <end position="33"/>
    </location>
</feature>
<dbReference type="Gene3D" id="3.30.565.10">
    <property type="entry name" value="Histidine kinase-like ATPase, C-terminal domain"/>
    <property type="match status" value="1"/>
</dbReference>
<organism evidence="2 3">
    <name type="scientific">Duncaniella freteri</name>
    <dbReference type="NCBI Taxonomy" id="2530391"/>
    <lineage>
        <taxon>Bacteria</taxon>
        <taxon>Pseudomonadati</taxon>
        <taxon>Bacteroidota</taxon>
        <taxon>Bacteroidia</taxon>
        <taxon>Bacteroidales</taxon>
        <taxon>Muribaculaceae</taxon>
        <taxon>Duncaniella</taxon>
    </lineage>
</organism>
<proteinExistence type="predicted"/>
<evidence type="ECO:0000313" key="3">
    <source>
        <dbReference type="Proteomes" id="UP000297635"/>
    </source>
</evidence>
<protein>
    <submittedName>
        <fullName evidence="2">GHKL domain-containing protein</fullName>
    </submittedName>
</protein>
<feature type="transmembrane region" description="Helical" evidence="1">
    <location>
        <begin position="71"/>
        <end position="92"/>
    </location>
</feature>
<dbReference type="InterPro" id="IPR036890">
    <property type="entry name" value="HATPase_C_sf"/>
</dbReference>
<dbReference type="GeneID" id="82149863"/>
<evidence type="ECO:0000313" key="2">
    <source>
        <dbReference type="EMBL" id="TGG40730.1"/>
    </source>
</evidence>
<dbReference type="AlphaFoldDB" id="A0A4Z0VBP2"/>
<feature type="transmembrane region" description="Helical" evidence="1">
    <location>
        <begin position="45"/>
        <end position="64"/>
    </location>
</feature>
<keyword evidence="1" id="KW-0812">Transmembrane</keyword>
<dbReference type="EMBL" id="SJSA01000001">
    <property type="protein sequence ID" value="TGG40730.1"/>
    <property type="molecule type" value="Genomic_DNA"/>
</dbReference>
<feature type="transmembrane region" description="Helical" evidence="1">
    <location>
        <begin position="112"/>
        <end position="133"/>
    </location>
</feature>
<comment type="caution">
    <text evidence="2">The sequence shown here is derived from an EMBL/GenBank/DDBJ whole genome shotgun (WGS) entry which is preliminary data.</text>
</comment>
<dbReference type="Proteomes" id="UP000297635">
    <property type="component" value="Unassembled WGS sequence"/>
</dbReference>